<sequence length="78" mass="7920">MKLVKILLASTFALTAATTFAAKADHAKEQEKVVVSTQESPTAAPESAAGQPTSAQPTSENAAEAQGQGQPTQPSPAQ</sequence>
<feature type="signal peptide" evidence="2">
    <location>
        <begin position="1"/>
        <end position="21"/>
    </location>
</feature>
<dbReference type="EMBL" id="RAXU01000004">
    <property type="protein sequence ID" value="RKG35027.1"/>
    <property type="molecule type" value="Genomic_DNA"/>
</dbReference>
<dbReference type="RefSeq" id="WP_120369316.1">
    <property type="nucleotide sequence ID" value="NZ_BKYM01000024.1"/>
</dbReference>
<evidence type="ECO:0000313" key="4">
    <source>
        <dbReference type="Proteomes" id="UP000269001"/>
    </source>
</evidence>
<feature type="region of interest" description="Disordered" evidence="1">
    <location>
        <begin position="24"/>
        <end position="78"/>
    </location>
</feature>
<gene>
    <name evidence="3" type="ORF">D7V21_04350</name>
</gene>
<organism evidence="3 4">
    <name type="scientific">Acinetobacter guerrae</name>
    <dbReference type="NCBI Taxonomy" id="1843371"/>
    <lineage>
        <taxon>Bacteria</taxon>
        <taxon>Pseudomonadati</taxon>
        <taxon>Pseudomonadota</taxon>
        <taxon>Gammaproteobacteria</taxon>
        <taxon>Moraxellales</taxon>
        <taxon>Moraxellaceae</taxon>
        <taxon>Acinetobacter</taxon>
    </lineage>
</organism>
<feature type="chain" id="PRO_5017435784" evidence="2">
    <location>
        <begin position="22"/>
        <end position="78"/>
    </location>
</feature>
<accession>A0A3A8EJC6</accession>
<evidence type="ECO:0000313" key="3">
    <source>
        <dbReference type="EMBL" id="RKG35027.1"/>
    </source>
</evidence>
<proteinExistence type="predicted"/>
<feature type="compositionally biased region" description="Polar residues" evidence="1">
    <location>
        <begin position="50"/>
        <end position="72"/>
    </location>
</feature>
<protein>
    <submittedName>
        <fullName evidence="3">Uncharacterized protein</fullName>
    </submittedName>
</protein>
<evidence type="ECO:0000256" key="2">
    <source>
        <dbReference type="SAM" id="SignalP"/>
    </source>
</evidence>
<comment type="caution">
    <text evidence="3">The sequence shown here is derived from an EMBL/GenBank/DDBJ whole genome shotgun (WGS) entry which is preliminary data.</text>
</comment>
<dbReference type="Proteomes" id="UP000269001">
    <property type="component" value="Unassembled WGS sequence"/>
</dbReference>
<reference evidence="3 4" key="1">
    <citation type="submission" date="2018-09" db="EMBL/GenBank/DDBJ databases">
        <title>The draft genome of Acinetobacter spp. strains.</title>
        <authorList>
            <person name="Qin J."/>
            <person name="Feng Y."/>
            <person name="Zong Z."/>
        </authorList>
    </citation>
    <scope>NUCLEOTIDE SEQUENCE [LARGE SCALE GENOMIC DNA]</scope>
    <source>
        <strain evidence="3 4">WCHAc060096</strain>
    </source>
</reference>
<evidence type="ECO:0000256" key="1">
    <source>
        <dbReference type="SAM" id="MobiDB-lite"/>
    </source>
</evidence>
<dbReference type="AlphaFoldDB" id="A0A3A8EJC6"/>
<name>A0A3A8EJC6_9GAMM</name>
<keyword evidence="2" id="KW-0732">Signal</keyword>
<keyword evidence="4" id="KW-1185">Reference proteome</keyword>